<name>A0ABV6CD72_9GAMM</name>
<dbReference type="InterPro" id="IPR006665">
    <property type="entry name" value="OmpA-like"/>
</dbReference>
<sequence length="236" mass="27190">MKKIFGEHKTKKKQDASEQWISVSDLMTGLMVVFLFISIALMRHALIERDKIKSIAVAYQQNQVAIYDALLLEFSKELNAWNAQIDKDTLAFEFKSPDILFSKGSYELSESFQTMLRDFFPRYMAVLDKFKESIKEVRIEGHTSSQWGEMTSVDEAYFYNMELSQARTRSVLSYIQSLESLEGQKDWIRSHVAAVGLSSSKPIVDEEGKEDSDKSRRVTFRVITNADIQISKIIQE</sequence>
<dbReference type="SUPFAM" id="SSF103088">
    <property type="entry name" value="OmpA-like"/>
    <property type="match status" value="1"/>
</dbReference>
<accession>A0ABV6CD72</accession>
<dbReference type="InterPro" id="IPR050330">
    <property type="entry name" value="Bact_OuterMem_StrucFunc"/>
</dbReference>
<comment type="caution">
    <text evidence="4">The sequence shown here is derived from an EMBL/GenBank/DDBJ whole genome shotgun (WGS) entry which is preliminary data.</text>
</comment>
<dbReference type="InterPro" id="IPR036737">
    <property type="entry name" value="OmpA-like_sf"/>
</dbReference>
<protein>
    <submittedName>
        <fullName evidence="4">OmpA family protein</fullName>
    </submittedName>
</protein>
<dbReference type="Pfam" id="PF00691">
    <property type="entry name" value="OmpA"/>
    <property type="match status" value="1"/>
</dbReference>
<dbReference type="Gene3D" id="3.30.1330.60">
    <property type="entry name" value="OmpA-like domain"/>
    <property type="match status" value="1"/>
</dbReference>
<keyword evidence="5" id="KW-1185">Reference proteome</keyword>
<dbReference type="PANTHER" id="PTHR30329">
    <property type="entry name" value="STATOR ELEMENT OF FLAGELLAR MOTOR COMPLEX"/>
    <property type="match status" value="1"/>
</dbReference>
<feature type="transmembrane region" description="Helical" evidence="2">
    <location>
        <begin position="20"/>
        <end position="42"/>
    </location>
</feature>
<dbReference type="EMBL" id="JBHLXE010000111">
    <property type="protein sequence ID" value="MFC0180944.1"/>
    <property type="molecule type" value="Genomic_DNA"/>
</dbReference>
<dbReference type="CDD" id="cd07185">
    <property type="entry name" value="OmpA_C-like"/>
    <property type="match status" value="1"/>
</dbReference>
<keyword evidence="2" id="KW-0812">Transmembrane</keyword>
<keyword evidence="2" id="KW-1133">Transmembrane helix</keyword>
<gene>
    <name evidence="4" type="ORF">ACFFIT_12765</name>
</gene>
<evidence type="ECO:0000313" key="5">
    <source>
        <dbReference type="Proteomes" id="UP001589758"/>
    </source>
</evidence>
<dbReference type="RefSeq" id="WP_385878243.1">
    <property type="nucleotide sequence ID" value="NZ_JBHLXE010000111.1"/>
</dbReference>
<evidence type="ECO:0000313" key="4">
    <source>
        <dbReference type="EMBL" id="MFC0180944.1"/>
    </source>
</evidence>
<dbReference type="PANTHER" id="PTHR30329:SF21">
    <property type="entry name" value="LIPOPROTEIN YIAD-RELATED"/>
    <property type="match status" value="1"/>
</dbReference>
<evidence type="ECO:0000256" key="1">
    <source>
        <dbReference type="PROSITE-ProRule" id="PRU00473"/>
    </source>
</evidence>
<evidence type="ECO:0000259" key="3">
    <source>
        <dbReference type="PROSITE" id="PS51123"/>
    </source>
</evidence>
<evidence type="ECO:0000256" key="2">
    <source>
        <dbReference type="SAM" id="Phobius"/>
    </source>
</evidence>
<feature type="domain" description="OmpA-like" evidence="3">
    <location>
        <begin position="88"/>
        <end position="226"/>
    </location>
</feature>
<dbReference type="Proteomes" id="UP001589758">
    <property type="component" value="Unassembled WGS sequence"/>
</dbReference>
<dbReference type="PROSITE" id="PS51123">
    <property type="entry name" value="OMPA_2"/>
    <property type="match status" value="1"/>
</dbReference>
<proteinExistence type="predicted"/>
<organism evidence="4 5">
    <name type="scientific">Thorsellia kenyensis</name>
    <dbReference type="NCBI Taxonomy" id="1549888"/>
    <lineage>
        <taxon>Bacteria</taxon>
        <taxon>Pseudomonadati</taxon>
        <taxon>Pseudomonadota</taxon>
        <taxon>Gammaproteobacteria</taxon>
        <taxon>Enterobacterales</taxon>
        <taxon>Thorselliaceae</taxon>
        <taxon>Thorsellia</taxon>
    </lineage>
</organism>
<reference evidence="4 5" key="1">
    <citation type="submission" date="2024-09" db="EMBL/GenBank/DDBJ databases">
        <authorList>
            <person name="Sun Q."/>
            <person name="Mori K."/>
        </authorList>
    </citation>
    <scope>NUCLEOTIDE SEQUENCE [LARGE SCALE GENOMIC DNA]</scope>
    <source>
        <strain evidence="4 5">CCM 8545</strain>
    </source>
</reference>
<keyword evidence="1 2" id="KW-0472">Membrane</keyword>